<feature type="transmembrane region" description="Helical" evidence="2">
    <location>
        <begin position="303"/>
        <end position="322"/>
    </location>
</feature>
<keyword evidence="1" id="KW-0802">TPR repeat</keyword>
<dbReference type="PROSITE" id="PS50005">
    <property type="entry name" value="TPR"/>
    <property type="match status" value="1"/>
</dbReference>
<feature type="transmembrane region" description="Helical" evidence="2">
    <location>
        <begin position="78"/>
        <end position="99"/>
    </location>
</feature>
<keyword evidence="2" id="KW-1133">Transmembrane helix</keyword>
<dbReference type="InterPro" id="IPR019734">
    <property type="entry name" value="TPR_rpt"/>
</dbReference>
<evidence type="ECO:0008006" key="4">
    <source>
        <dbReference type="Google" id="ProtNLM"/>
    </source>
</evidence>
<evidence type="ECO:0000256" key="2">
    <source>
        <dbReference type="SAM" id="Phobius"/>
    </source>
</evidence>
<feature type="transmembrane region" description="Helical" evidence="2">
    <location>
        <begin position="329"/>
        <end position="349"/>
    </location>
</feature>
<feature type="transmembrane region" description="Helical" evidence="2">
    <location>
        <begin position="200"/>
        <end position="219"/>
    </location>
</feature>
<dbReference type="SUPFAM" id="SSF48452">
    <property type="entry name" value="TPR-like"/>
    <property type="match status" value="1"/>
</dbReference>
<gene>
    <name evidence="3" type="ORF">ENQ87_10445</name>
</gene>
<reference evidence="3" key="1">
    <citation type="journal article" date="2020" name="mSystems">
        <title>Genome- and Community-Level Interaction Insights into Carbon Utilization and Element Cycling Functions of Hydrothermarchaeota in Hydrothermal Sediment.</title>
        <authorList>
            <person name="Zhou Z."/>
            <person name="Liu Y."/>
            <person name="Xu W."/>
            <person name="Pan J."/>
            <person name="Luo Z.H."/>
            <person name="Li M."/>
        </authorList>
    </citation>
    <scope>NUCLEOTIDE SEQUENCE [LARGE SCALE GENOMIC DNA]</scope>
    <source>
        <strain evidence="3">SpSt-349</strain>
    </source>
</reference>
<name>A0A831XEV0_GEOME</name>
<evidence type="ECO:0000313" key="3">
    <source>
        <dbReference type="EMBL" id="HEN42774.1"/>
    </source>
</evidence>
<feature type="repeat" description="TPR" evidence="1">
    <location>
        <begin position="517"/>
        <end position="550"/>
    </location>
</feature>
<keyword evidence="2" id="KW-0812">Transmembrane</keyword>
<accession>A0A831XEV0</accession>
<proteinExistence type="predicted"/>
<sequence length="566" mass="64193">MKFNLSDRQLSWLFFATLFLSALRPMGDFDTFWQLQSGKYIWQTKAFLYCDTFSLAHNAFRLEHCWLSDVAFYGLYSIGGYTLLSLIKPILLVPCGVILYRRSRQCGVPPVLAVPVLLVSLLASSPSWVERPQLWTFLFSLLYLKLLFDGRENGLRSWGWLVPLMILWANLHAGAVFGLVLIGLFWGGELWRALFSRGRWLNVASLAGVGAAALGASFVNPYGSRIPLQLLAHFNLTRIGGGQESIMEWLPPSTAQVPLFYVLFAVWGVLILVRCRRSDHAEVIFFAAFCYMGWNQVRHAAFVPLLAGFFLPAAIHEGGYVLRRIAPSLALSLPFSNGVIALLLVFVVGHNVARGEFGVGLDSRQFPVAATTFVETHRLPPNLYNFYDWGGYLMWRLYPHYLVFVDGRNTSLEMLEASNRIDNSWQGWRDDLARYGVQTVISRTCYYDTGGPVPLVETLAADPEWALVFADEVAVVFVRRDEGSRRLLQTLEIPAINVYRTMQAEAERLYREDRSRNRVLLSLGRSSLRLGQEAKALRYYSEYLAHSPENQEANLMVTMLRNRGVR</sequence>
<organism evidence="3">
    <name type="scientific">Geobacter metallireducens</name>
    <dbReference type="NCBI Taxonomy" id="28232"/>
    <lineage>
        <taxon>Bacteria</taxon>
        <taxon>Pseudomonadati</taxon>
        <taxon>Thermodesulfobacteriota</taxon>
        <taxon>Desulfuromonadia</taxon>
        <taxon>Geobacterales</taxon>
        <taxon>Geobacteraceae</taxon>
        <taxon>Geobacter</taxon>
    </lineage>
</organism>
<feature type="transmembrane region" description="Helical" evidence="2">
    <location>
        <begin position="165"/>
        <end position="188"/>
    </location>
</feature>
<keyword evidence="2" id="KW-0472">Membrane</keyword>
<dbReference type="InterPro" id="IPR011990">
    <property type="entry name" value="TPR-like_helical_dom_sf"/>
</dbReference>
<protein>
    <recommendedName>
        <fullName evidence="4">TPR domain protein</fullName>
    </recommendedName>
</protein>
<feature type="transmembrane region" description="Helical" evidence="2">
    <location>
        <begin position="111"/>
        <end position="129"/>
    </location>
</feature>
<evidence type="ECO:0000256" key="1">
    <source>
        <dbReference type="PROSITE-ProRule" id="PRU00339"/>
    </source>
</evidence>
<dbReference type="EMBL" id="DSOV01000044">
    <property type="protein sequence ID" value="HEN42774.1"/>
    <property type="molecule type" value="Genomic_DNA"/>
</dbReference>
<dbReference type="AlphaFoldDB" id="A0A831XEV0"/>
<feature type="transmembrane region" description="Helical" evidence="2">
    <location>
        <begin position="255"/>
        <end position="273"/>
    </location>
</feature>
<comment type="caution">
    <text evidence="3">The sequence shown here is derived from an EMBL/GenBank/DDBJ whole genome shotgun (WGS) entry which is preliminary data.</text>
</comment>